<evidence type="ECO:0000256" key="5">
    <source>
        <dbReference type="ARBA" id="ARBA00023136"/>
    </source>
</evidence>
<dbReference type="Proteomes" id="UP000019132">
    <property type="component" value="Unassembled WGS sequence"/>
</dbReference>
<keyword evidence="2 9" id="KW-0812">Transmembrane</keyword>
<dbReference type="GO" id="GO:0004965">
    <property type="term" value="F:G protein-coupled GABA receptor activity"/>
    <property type="evidence" value="ECO:0007669"/>
    <property type="project" value="InterPro"/>
</dbReference>
<feature type="transmembrane region" description="Helical" evidence="9">
    <location>
        <begin position="684"/>
        <end position="707"/>
    </location>
</feature>
<dbReference type="InParanoid" id="K3WZR6"/>
<dbReference type="PRINTS" id="PR00248">
    <property type="entry name" value="GPCRMGR"/>
</dbReference>
<evidence type="ECO:0000256" key="6">
    <source>
        <dbReference type="ARBA" id="ARBA00023170"/>
    </source>
</evidence>
<sequence length="739" mass="82571">MVFAIIVEELFGYEVSFLSIGDEDAITQRMSAVGTGTCSPVHVNMEVSASGLRPKHYAVYSNETYTAGSIGYPGREGLYTTVDFVKAGLNITKSSPTFTADFWRGYQSNEGLIGSLSVSRLKSNTEFYPPTEPMCASDNIGCENSCSKTAACTAREAQGKECMVAAMMQDYTDKGYMEAVFDNLEIPAFFCFLGNRKLEKYAVDAQAKSEPVLFYHYEPDPFHEFKGLFRRMLLPLSTPETSQLTTGTFGEHGFGEKSDNPVNVDFPYTSLQKYASTLIQDVPLVNSLVSRMFMSEIEVNELLHKFVQATNNPGNPPVKDPIYSASCSWLRENYAIWSLWLGRLPSCNVYYSIKHEYVGCEPNSTVFPRVIKSSWLYPSPENSSLPHNCDDGDFRSPPKPMVTSRSCEWLLTNRVIWVFWFVARPVCDSTYYKYSVSSCEHLGSKQEVMYRWLILNATNASLSAECRSGISLPAPVFLDCEYVPYEPQTFKVVVILAGVLSVVFFLAMIFGFAYRNQPIIKRSQYQLLLSLLLGGILVCGAVWSYAGKPTSTICKTRSSSLTYGFTLIFGSLLVKTLRVYRAFLSGAMKRIRLSTSTMFKILGVFFVIDCVIIVVWNAVDLTLPKAVLEKTPQLGGGTVERLRCTSTSFIFTAILLFWKAVVLFAGLYLSFLIRKVSSDFQESVWIFASSLVVLCTSVVLLSMAYLVELPAETFYLFFSFLLLAPTAIVVVLMIVPKIL</sequence>
<name>K3WZR6_GLOUD</name>
<dbReference type="CDD" id="cd15047">
    <property type="entry name" value="7tmC_GABA-B-like"/>
    <property type="match status" value="1"/>
</dbReference>
<dbReference type="Pfam" id="PF00003">
    <property type="entry name" value="7tm_3"/>
    <property type="match status" value="1"/>
</dbReference>
<dbReference type="STRING" id="431595.K3WZR6"/>
<accession>K3WZR6</accession>
<keyword evidence="12" id="KW-1185">Reference proteome</keyword>
<keyword evidence="8" id="KW-0807">Transducer</keyword>
<feature type="transmembrane region" description="Helical" evidence="9">
    <location>
        <begin position="713"/>
        <end position="735"/>
    </location>
</feature>
<organism evidence="11 12">
    <name type="scientific">Globisporangium ultimum (strain ATCC 200006 / CBS 805.95 / DAOM BR144)</name>
    <name type="common">Pythium ultimum</name>
    <dbReference type="NCBI Taxonomy" id="431595"/>
    <lineage>
        <taxon>Eukaryota</taxon>
        <taxon>Sar</taxon>
        <taxon>Stramenopiles</taxon>
        <taxon>Oomycota</taxon>
        <taxon>Peronosporomycetes</taxon>
        <taxon>Pythiales</taxon>
        <taxon>Pythiaceae</taxon>
        <taxon>Globisporangium</taxon>
    </lineage>
</organism>
<keyword evidence="6" id="KW-0675">Receptor</keyword>
<feature type="transmembrane region" description="Helical" evidence="9">
    <location>
        <begin position="561"/>
        <end position="580"/>
    </location>
</feature>
<evidence type="ECO:0000256" key="9">
    <source>
        <dbReference type="SAM" id="Phobius"/>
    </source>
</evidence>
<dbReference type="VEuPathDB" id="FungiDB:PYU1_G010443"/>
<evidence type="ECO:0000256" key="8">
    <source>
        <dbReference type="ARBA" id="ARBA00023224"/>
    </source>
</evidence>
<dbReference type="PANTHER" id="PTHR10519">
    <property type="entry name" value="GABA-B RECEPTOR"/>
    <property type="match status" value="1"/>
</dbReference>
<dbReference type="PROSITE" id="PS50259">
    <property type="entry name" value="G_PROTEIN_RECEP_F3_4"/>
    <property type="match status" value="1"/>
</dbReference>
<reference evidence="12" key="1">
    <citation type="journal article" date="2010" name="Genome Biol.">
        <title>Genome sequence of the necrotrophic plant pathogen Pythium ultimum reveals original pathogenicity mechanisms and effector repertoire.</title>
        <authorList>
            <person name="Levesque C.A."/>
            <person name="Brouwer H."/>
            <person name="Cano L."/>
            <person name="Hamilton J.P."/>
            <person name="Holt C."/>
            <person name="Huitema E."/>
            <person name="Raffaele S."/>
            <person name="Robideau G.P."/>
            <person name="Thines M."/>
            <person name="Win J."/>
            <person name="Zerillo M.M."/>
            <person name="Beakes G.W."/>
            <person name="Boore J.L."/>
            <person name="Busam D."/>
            <person name="Dumas B."/>
            <person name="Ferriera S."/>
            <person name="Fuerstenberg S.I."/>
            <person name="Gachon C.M."/>
            <person name="Gaulin E."/>
            <person name="Govers F."/>
            <person name="Grenville-Briggs L."/>
            <person name="Horner N."/>
            <person name="Hostetler J."/>
            <person name="Jiang R.H."/>
            <person name="Johnson J."/>
            <person name="Krajaejun T."/>
            <person name="Lin H."/>
            <person name="Meijer H.J."/>
            <person name="Moore B."/>
            <person name="Morris P."/>
            <person name="Phuntmart V."/>
            <person name="Puiu D."/>
            <person name="Shetty J."/>
            <person name="Stajich J.E."/>
            <person name="Tripathy S."/>
            <person name="Wawra S."/>
            <person name="van West P."/>
            <person name="Whitty B.R."/>
            <person name="Coutinho P.M."/>
            <person name="Henrissat B."/>
            <person name="Martin F."/>
            <person name="Thomas P.D."/>
            <person name="Tyler B.M."/>
            <person name="De Vries R.P."/>
            <person name="Kamoun S."/>
            <person name="Yandell M."/>
            <person name="Tisserat N."/>
            <person name="Buell C.R."/>
        </authorList>
    </citation>
    <scope>NUCLEOTIDE SEQUENCE</scope>
    <source>
        <strain evidence="12">DAOM:BR144</strain>
    </source>
</reference>
<keyword evidence="7" id="KW-0325">Glycoprotein</keyword>
<feature type="domain" description="G-protein coupled receptors family 3 profile" evidence="10">
    <location>
        <begin position="492"/>
        <end position="739"/>
    </location>
</feature>
<evidence type="ECO:0000256" key="4">
    <source>
        <dbReference type="ARBA" id="ARBA00023040"/>
    </source>
</evidence>
<feature type="transmembrane region" description="Helical" evidence="9">
    <location>
        <begin position="649"/>
        <end position="672"/>
    </location>
</feature>
<evidence type="ECO:0000313" key="11">
    <source>
        <dbReference type="EnsemblProtists" id="PYU1_T010465"/>
    </source>
</evidence>
<dbReference type="HOGENOM" id="CLU_004687_0_0_1"/>
<dbReference type="AlphaFoldDB" id="K3WZR6"/>
<evidence type="ECO:0000256" key="1">
    <source>
        <dbReference type="ARBA" id="ARBA00004141"/>
    </source>
</evidence>
<reference evidence="11" key="3">
    <citation type="submission" date="2015-02" db="UniProtKB">
        <authorList>
            <consortium name="EnsemblProtists"/>
        </authorList>
    </citation>
    <scope>IDENTIFICATION</scope>
    <source>
        <strain evidence="11">DAOM BR144</strain>
    </source>
</reference>
<feature type="transmembrane region" description="Helical" evidence="9">
    <location>
        <begin position="601"/>
        <end position="619"/>
    </location>
</feature>
<dbReference type="GO" id="GO:0038039">
    <property type="term" value="C:G protein-coupled receptor heterodimeric complex"/>
    <property type="evidence" value="ECO:0007669"/>
    <property type="project" value="TreeGrafter"/>
</dbReference>
<evidence type="ECO:0000256" key="7">
    <source>
        <dbReference type="ARBA" id="ARBA00023180"/>
    </source>
</evidence>
<dbReference type="InterPro" id="IPR000337">
    <property type="entry name" value="GPCR_3"/>
</dbReference>
<keyword evidence="5 9" id="KW-0472">Membrane</keyword>
<keyword evidence="3 9" id="KW-1133">Transmembrane helix</keyword>
<feature type="transmembrane region" description="Helical" evidence="9">
    <location>
        <begin position="492"/>
        <end position="513"/>
    </location>
</feature>
<evidence type="ECO:0000256" key="3">
    <source>
        <dbReference type="ARBA" id="ARBA00022989"/>
    </source>
</evidence>
<dbReference type="EnsemblProtists" id="PYU1_T010465">
    <property type="protein sequence ID" value="PYU1_T010465"/>
    <property type="gene ID" value="PYU1_G010443"/>
</dbReference>
<dbReference type="EMBL" id="GL376596">
    <property type="status" value="NOT_ANNOTATED_CDS"/>
    <property type="molecule type" value="Genomic_DNA"/>
</dbReference>
<proteinExistence type="predicted"/>
<dbReference type="PANTHER" id="PTHR10519:SF20">
    <property type="entry name" value="G-PROTEIN COUPLED RECEPTOR 156-RELATED"/>
    <property type="match status" value="1"/>
</dbReference>
<dbReference type="PRINTS" id="PR01176">
    <property type="entry name" value="GABABRECEPTR"/>
</dbReference>
<comment type="subcellular location">
    <subcellularLocation>
        <location evidence="1">Membrane</location>
        <topology evidence="1">Multi-pass membrane protein</topology>
    </subcellularLocation>
</comment>
<reference evidence="12" key="2">
    <citation type="submission" date="2010-04" db="EMBL/GenBank/DDBJ databases">
        <authorList>
            <person name="Buell R."/>
            <person name="Hamilton J."/>
            <person name="Hostetler J."/>
        </authorList>
    </citation>
    <scope>NUCLEOTIDE SEQUENCE [LARGE SCALE GENOMIC DNA]</scope>
    <source>
        <strain evidence="12">DAOM:BR144</strain>
    </source>
</reference>
<dbReference type="InterPro" id="IPR017978">
    <property type="entry name" value="GPCR_3_C"/>
</dbReference>
<feature type="transmembrane region" description="Helical" evidence="9">
    <location>
        <begin position="525"/>
        <end position="546"/>
    </location>
</feature>
<evidence type="ECO:0000259" key="10">
    <source>
        <dbReference type="PROSITE" id="PS50259"/>
    </source>
</evidence>
<evidence type="ECO:0000256" key="2">
    <source>
        <dbReference type="ARBA" id="ARBA00022692"/>
    </source>
</evidence>
<evidence type="ECO:0000313" key="12">
    <source>
        <dbReference type="Proteomes" id="UP000019132"/>
    </source>
</evidence>
<protein>
    <recommendedName>
        <fullName evidence="10">G-protein coupled receptors family 3 profile domain-containing protein</fullName>
    </recommendedName>
</protein>
<dbReference type="eggNOG" id="KOG1055">
    <property type="taxonomic scope" value="Eukaryota"/>
</dbReference>
<dbReference type="InterPro" id="IPR002455">
    <property type="entry name" value="GPCR3_GABA-B"/>
</dbReference>
<keyword evidence="4" id="KW-0297">G-protein coupled receptor</keyword>